<dbReference type="PANTHER" id="PTHR43736">
    <property type="entry name" value="ADP-RIBOSE PYROPHOSPHATASE"/>
    <property type="match status" value="1"/>
</dbReference>
<gene>
    <name evidence="3" type="ORF">DCMF_28835</name>
</gene>
<dbReference type="InterPro" id="IPR000086">
    <property type="entry name" value="NUDIX_hydrolase_dom"/>
</dbReference>
<accession>A0A3G1L0R0</accession>
<evidence type="ECO:0000313" key="3">
    <source>
        <dbReference type="EMBL" id="ATW28231.1"/>
    </source>
</evidence>
<proteinExistence type="inferred from homology"/>
<dbReference type="PANTHER" id="PTHR43736:SF1">
    <property type="entry name" value="DIHYDRONEOPTERIN TRIPHOSPHATE DIPHOSPHATASE"/>
    <property type="match status" value="1"/>
</dbReference>
<dbReference type="InterPro" id="IPR015797">
    <property type="entry name" value="NUDIX_hydrolase-like_dom_sf"/>
</dbReference>
<evidence type="ECO:0000313" key="4">
    <source>
        <dbReference type="Proteomes" id="UP000323521"/>
    </source>
</evidence>
<reference evidence="3 4" key="1">
    <citation type="submission" date="2016-10" db="EMBL/GenBank/DDBJ databases">
        <title>Complete Genome Sequence of Peptococcaceae strain DCMF.</title>
        <authorList>
            <person name="Edwards R.J."/>
            <person name="Holland S.I."/>
            <person name="Deshpande N.P."/>
            <person name="Wong Y.K."/>
            <person name="Ertan H."/>
            <person name="Manefield M."/>
            <person name="Russell T.L."/>
            <person name="Lee M.J."/>
        </authorList>
    </citation>
    <scope>NUCLEOTIDE SEQUENCE [LARGE SCALE GENOMIC DNA]</scope>
    <source>
        <strain evidence="3 4">DCMF</strain>
    </source>
</reference>
<dbReference type="PROSITE" id="PS51462">
    <property type="entry name" value="NUDIX"/>
    <property type="match status" value="1"/>
</dbReference>
<dbReference type="EMBL" id="CP017634">
    <property type="protein sequence ID" value="ATW28231.1"/>
    <property type="molecule type" value="Genomic_DNA"/>
</dbReference>
<name>A0A3G1L0R0_FORW1</name>
<comment type="similarity">
    <text evidence="1">Belongs to the Nudix hydrolase family.</text>
</comment>
<protein>
    <submittedName>
        <fullName evidence="3">NUDIX hydrolase</fullName>
    </submittedName>
</protein>
<dbReference type="RefSeq" id="WP_148137642.1">
    <property type="nucleotide sequence ID" value="NZ_CP017634.1"/>
</dbReference>
<dbReference type="CDD" id="cd03674">
    <property type="entry name" value="NUDIX_Hydrolase"/>
    <property type="match status" value="1"/>
</dbReference>
<dbReference type="Pfam" id="PF00293">
    <property type="entry name" value="NUDIX"/>
    <property type="match status" value="1"/>
</dbReference>
<dbReference type="GO" id="GO:0016787">
    <property type="term" value="F:hydrolase activity"/>
    <property type="evidence" value="ECO:0007669"/>
    <property type="project" value="UniProtKB-KW"/>
</dbReference>
<keyword evidence="4" id="KW-1185">Reference proteome</keyword>
<dbReference type="SUPFAM" id="SSF55811">
    <property type="entry name" value="Nudix"/>
    <property type="match status" value="1"/>
</dbReference>
<dbReference type="Proteomes" id="UP000323521">
    <property type="component" value="Chromosome"/>
</dbReference>
<keyword evidence="3" id="KW-0378">Hydrolase</keyword>
<sequence length="189" mass="21878">MNWIELIKRYPAQTEQEKKDQEIILDCIDKFDNILTRDNEIAHITSSAFVVNKMKDKVLMIHHNIYHSWSWTGGHADGEEDLLSVAIKEVKEETGVKNIYPVTGDIFSLDILPVLGHFKREKYVSAHVHLSVAYLFEADEGEPLMVKEDENSGVKWVPIDEVNIYSNEPHMQTVYKKLISRIKHGQFSR</sequence>
<evidence type="ECO:0000259" key="2">
    <source>
        <dbReference type="PROSITE" id="PS51462"/>
    </source>
</evidence>
<dbReference type="Gene3D" id="3.90.79.10">
    <property type="entry name" value="Nucleoside Triphosphate Pyrophosphohydrolase"/>
    <property type="match status" value="1"/>
</dbReference>
<evidence type="ECO:0000256" key="1">
    <source>
        <dbReference type="ARBA" id="ARBA00005582"/>
    </source>
</evidence>
<dbReference type="OrthoDB" id="9787880at2"/>
<dbReference type="AlphaFoldDB" id="A0A3G1L0R0"/>
<feature type="domain" description="Nudix hydrolase" evidence="2">
    <location>
        <begin position="41"/>
        <end position="180"/>
    </location>
</feature>
<dbReference type="KEGG" id="fwa:DCMF_28835"/>
<organism evidence="3 4">
    <name type="scientific">Formimonas warabiya</name>
    <dbReference type="NCBI Taxonomy" id="1761012"/>
    <lineage>
        <taxon>Bacteria</taxon>
        <taxon>Bacillati</taxon>
        <taxon>Bacillota</taxon>
        <taxon>Clostridia</taxon>
        <taxon>Eubacteriales</taxon>
        <taxon>Peptococcaceae</taxon>
        <taxon>Candidatus Formimonas</taxon>
    </lineage>
</organism>